<gene>
    <name evidence="5" type="ORF">PBS001_LOCUS1571</name>
</gene>
<dbReference type="InterPro" id="IPR041679">
    <property type="entry name" value="DNA2/NAM7-like_C"/>
</dbReference>
<evidence type="ECO:0000313" key="6">
    <source>
        <dbReference type="Proteomes" id="UP001158986"/>
    </source>
</evidence>
<feature type="region of interest" description="Disordered" evidence="2">
    <location>
        <begin position="644"/>
        <end position="724"/>
    </location>
</feature>
<dbReference type="EMBL" id="CAKLCB010000084">
    <property type="protein sequence ID" value="CAH0514833.1"/>
    <property type="molecule type" value="Genomic_DNA"/>
</dbReference>
<dbReference type="InterPro" id="IPR027417">
    <property type="entry name" value="P-loop_NTPase"/>
</dbReference>
<feature type="region of interest" description="Disordered" evidence="2">
    <location>
        <begin position="1"/>
        <end position="21"/>
    </location>
</feature>
<dbReference type="InterPro" id="IPR045055">
    <property type="entry name" value="DNA2/NAM7-like"/>
</dbReference>
<feature type="compositionally biased region" description="Polar residues" evidence="2">
    <location>
        <begin position="656"/>
        <end position="677"/>
    </location>
</feature>
<dbReference type="PANTHER" id="PTHR10887">
    <property type="entry name" value="DNA2/NAM7 HELICASE FAMILY"/>
    <property type="match status" value="1"/>
</dbReference>
<proteinExistence type="predicted"/>
<feature type="coiled-coil region" evidence="1">
    <location>
        <begin position="97"/>
        <end position="154"/>
    </location>
</feature>
<feature type="domain" description="DNA2/NAM7 helicase-like C-terminal" evidence="4">
    <location>
        <begin position="1363"/>
        <end position="1577"/>
    </location>
</feature>
<evidence type="ECO:0000259" key="3">
    <source>
        <dbReference type="Pfam" id="PF13086"/>
    </source>
</evidence>
<evidence type="ECO:0008006" key="7">
    <source>
        <dbReference type="Google" id="ProtNLM"/>
    </source>
</evidence>
<feature type="region of interest" description="Disordered" evidence="2">
    <location>
        <begin position="758"/>
        <end position="780"/>
    </location>
</feature>
<feature type="domain" description="DNA2/NAM7 helicase helicase" evidence="3">
    <location>
        <begin position="1246"/>
        <end position="1356"/>
    </location>
</feature>
<feature type="compositionally biased region" description="Acidic residues" evidence="2">
    <location>
        <begin position="712"/>
        <end position="722"/>
    </location>
</feature>
<dbReference type="Pfam" id="PF13086">
    <property type="entry name" value="AAA_11"/>
    <property type="match status" value="1"/>
</dbReference>
<dbReference type="CDD" id="cd18808">
    <property type="entry name" value="SF1_C_Upf1"/>
    <property type="match status" value="1"/>
</dbReference>
<dbReference type="InterPro" id="IPR047187">
    <property type="entry name" value="SF1_C_Upf1"/>
</dbReference>
<dbReference type="CDD" id="cd18042">
    <property type="entry name" value="DEXXQc_SETX"/>
    <property type="match status" value="1"/>
</dbReference>
<dbReference type="InterPro" id="IPR041677">
    <property type="entry name" value="DNA2/NAM7_AAA_11"/>
</dbReference>
<feature type="compositionally biased region" description="Low complexity" evidence="2">
    <location>
        <begin position="770"/>
        <end position="780"/>
    </location>
</feature>
<evidence type="ECO:0000256" key="2">
    <source>
        <dbReference type="SAM" id="MobiDB-lite"/>
    </source>
</evidence>
<evidence type="ECO:0000313" key="5">
    <source>
        <dbReference type="EMBL" id="CAH0514833.1"/>
    </source>
</evidence>
<protein>
    <recommendedName>
        <fullName evidence="7">AAA+ ATPase domain-containing protein</fullName>
    </recommendedName>
</protein>
<organism evidence="5 6">
    <name type="scientific">Peronospora belbahrii</name>
    <dbReference type="NCBI Taxonomy" id="622444"/>
    <lineage>
        <taxon>Eukaryota</taxon>
        <taxon>Sar</taxon>
        <taxon>Stramenopiles</taxon>
        <taxon>Oomycota</taxon>
        <taxon>Peronosporomycetes</taxon>
        <taxon>Peronosporales</taxon>
        <taxon>Peronosporaceae</taxon>
        <taxon>Peronospora</taxon>
    </lineage>
</organism>
<sequence>MDARKRKTITPATERKIKRRSRHEKSEFVSVEVGMREFKKRLAATGVEYTFSPTKHTQVEDLIQGRKAVKPLMKAKTSVIVRNKAVKKTCISDTNVMIEKKKKKEEEEKKKKRTMRASHESTAAFMTTLDRVKLEVQQEQKERVEQRIKTLYCEEKPIAAAIVNADVRPTESMVVTNGLETIGGKVLVKQEENVMEPVMSMAKQSQAVASNASLKTEMRDRAAPAASNELRPSTPAINEFIADDVDEDLMFSMALEDAENRLAVIQKSPHSNEGEITTDTNSFASFSLRVPSAFPAPAKLATVESHCEQVSTATQEEAATTLLQTKQTDVTPEVLEEMERLRRENKLLRRSNELLQAAFTSPSQANICGLPGHFNVQDGTAMSPQDRSWKTPTGTFRAHFVHLARCDCDETMKTEASLEDGCQHRGHITDICFAESRSALSETQSKRDVLASNEEASLCEEQREKDKEHATDLDIETKRTSKVPHEVLPQNVVATIPLSGHSAPCADDTRLSTEPIVSEHESIQEHATAPLQQPELSSSTQVVVNDCVHVANKLGHAGVLNVSMVGIDEEVTENDKKKGEVVVDDKSIGRGSTVDNGNYPECKVRYDNNHNNADDEYMDKTCNTKVTALTKSLDVVQALSAQTGLQSSKAMFDSEPNATPKSGTPTGSDNFDQTTAPSNSGDEDDDGENESISVTRRKRREAVALSSLSSESESDSEEDETSDISSLNALEAALHAAGGNLGCKNQAKSYIVVNGAASDKQDESTNGPIVPSSGSSSLSVSANSVSKKRSSLGHLSASAKLSVSKRSSLLWPALDDFYDFLLDMSPINARGSGRKGDFLRQYAAGKLPAQYLSIEEYCGVQLEAVMEELVASVSNATDRRDGGGSGPTRHLPLASVSPCGVQRGFKSSKRLSFGAIFSESGFTGSMSSSNDYILTFDPSALGKKSSSEFLSGDLVSVRSPRWQNYRMYVFGVVLCGSLVAVGGKSGSRDKGGGGWSGHDDQICVLVRAHKRDQDDGAESFSALTELCLSNQRAPSWQWSLQQVHSTTTSAREFQAIKAISFLSSDLQQTLLRGHLAASNAQQTLNHSAASSSVLSPRFLEYLRKHYNDSQVQAILGCLGEDSRVIIQGPPGTGKTKTILGLLSALLDGAGLSTLSKARGTTRIRVGASIQSARTSAVSKTVAETSIRVLVAAPSNAAVDELVVRVLSEGLFDGEKGESYRPRIVRVGRPESNQQPLSFAAVRDASESKKNRKKMRKYACEVEEVLLESLVSKHRSTFSTVKQAREAIIKNAQIVFCTLSGAGSVSMCEFAQDFDALIIDEAAQAVEASTLIPFKFRPQRVVLVGDHRQLPATVISKKLVSMGYDRSLQQRLVENGSPVLLLTQQYRMHPEIAEFPSFYFYGGRLVQDGNMRDWTAQNYHHDPASEPLLFYDVQGVQSQVNRSSSLRNMNEVEVVVQLVRRLLTTYPQMEWKKRIGVIAPYKQQICELRGAIGKLETAFNRHLGIEVNTVDGFQGREKEIIIYSCVRTSYSGCRTKTRWNRDKNKDNTDILDAFWADERRMNVAITRAKSSLWIVGNSTLLNQSHAWKAFIQHMKDHNRYMNDAIVI</sequence>
<evidence type="ECO:0000256" key="1">
    <source>
        <dbReference type="SAM" id="Coils"/>
    </source>
</evidence>
<dbReference type="Gene3D" id="3.40.50.300">
    <property type="entry name" value="P-loop containing nucleotide triphosphate hydrolases"/>
    <property type="match status" value="2"/>
</dbReference>
<comment type="caution">
    <text evidence="5">The sequence shown here is derived from an EMBL/GenBank/DDBJ whole genome shotgun (WGS) entry which is preliminary data.</text>
</comment>
<keyword evidence="1" id="KW-0175">Coiled coil</keyword>
<dbReference type="PANTHER" id="PTHR10887:SF495">
    <property type="entry name" value="HELICASE SENATAXIN ISOFORM X1-RELATED"/>
    <property type="match status" value="1"/>
</dbReference>
<name>A0ABN8CQT2_9STRA</name>
<dbReference type="SUPFAM" id="SSF52540">
    <property type="entry name" value="P-loop containing nucleoside triphosphate hydrolases"/>
    <property type="match status" value="1"/>
</dbReference>
<reference evidence="5 6" key="1">
    <citation type="submission" date="2021-11" db="EMBL/GenBank/DDBJ databases">
        <authorList>
            <person name="Islam A."/>
            <person name="Islam S."/>
            <person name="Flora M.S."/>
            <person name="Rahman M."/>
            <person name="Ziaur R.M."/>
            <person name="Epstein J.H."/>
            <person name="Hassan M."/>
            <person name="Klassen M."/>
            <person name="Woodard K."/>
            <person name="Webb A."/>
            <person name="Webby R.J."/>
            <person name="El Zowalaty M.E."/>
        </authorList>
    </citation>
    <scope>NUCLEOTIDE SEQUENCE [LARGE SCALE GENOMIC DNA]</scope>
    <source>
        <strain evidence="5">Pbs1</strain>
    </source>
</reference>
<dbReference type="Proteomes" id="UP001158986">
    <property type="component" value="Unassembled WGS sequence"/>
</dbReference>
<accession>A0ABN8CQT2</accession>
<keyword evidence="6" id="KW-1185">Reference proteome</keyword>
<dbReference type="Pfam" id="PF13087">
    <property type="entry name" value="AAA_12"/>
    <property type="match status" value="1"/>
</dbReference>
<evidence type="ECO:0000259" key="4">
    <source>
        <dbReference type="Pfam" id="PF13087"/>
    </source>
</evidence>